<dbReference type="Proteomes" id="UP000799324">
    <property type="component" value="Unassembled WGS sequence"/>
</dbReference>
<dbReference type="SUPFAM" id="SSF57701">
    <property type="entry name" value="Zn2/Cys6 DNA-binding domain"/>
    <property type="match status" value="1"/>
</dbReference>
<dbReference type="SMART" id="SM00066">
    <property type="entry name" value="GAL4"/>
    <property type="match status" value="1"/>
</dbReference>
<dbReference type="Gene3D" id="4.10.240.10">
    <property type="entry name" value="Zn(2)-C6 fungal-type DNA-binding domain"/>
    <property type="match status" value="1"/>
</dbReference>
<sequence>MHSEGACQSCRTRRIKCDERKPVCLRCIKAQRPCVEAGLAKQELFTIHSENNYANGKQKRPRGPRSSLVSLQPSFSLAARAQAYYVQNHFQVFPDIPDVATTWSECFHEWKAAGKSSPIVDLSFSSLALSVFARSQKSTSAAVEASTSYAQLLREMQRHMLRVRRVDVDADEIDAYLLTVYFMARYESYLKQHTEEAEPINSMKLWFHFDGAAAILKMWYNNRHRYIPTTIVKQSRRTLVKSSLLRGHEPCWLKDGDIFGEKGIALEFDHLTIQAIGLNLRCSRRYQESQRHSLDSSVLDALHQDARMLDKTIEDWSTQLPSKWAYRTHTLSGTHSFPEDEFFSGTVLSCTTHGFAAVWTEYFAIRMLIVNSRLRILSLSCGQLGEAFSQERSECIAQLNSFANSLASFVPSSLDRVRATAVSASDHSIAPVEFVDEPLKAYLANLVVWPLSLASSLQEVDPGQRQWFRSRLSWISSSSSECLIAYAMSDYWTVL</sequence>
<organism evidence="3 4">
    <name type="scientific">Lophiostoma macrostomum CBS 122681</name>
    <dbReference type="NCBI Taxonomy" id="1314788"/>
    <lineage>
        <taxon>Eukaryota</taxon>
        <taxon>Fungi</taxon>
        <taxon>Dikarya</taxon>
        <taxon>Ascomycota</taxon>
        <taxon>Pezizomycotina</taxon>
        <taxon>Dothideomycetes</taxon>
        <taxon>Pleosporomycetidae</taxon>
        <taxon>Pleosporales</taxon>
        <taxon>Lophiostomataceae</taxon>
        <taxon>Lophiostoma</taxon>
    </lineage>
</organism>
<dbReference type="PROSITE" id="PS50048">
    <property type="entry name" value="ZN2_CY6_FUNGAL_2"/>
    <property type="match status" value="1"/>
</dbReference>
<evidence type="ECO:0000313" key="3">
    <source>
        <dbReference type="EMBL" id="KAF2661870.1"/>
    </source>
</evidence>
<dbReference type="InterPro" id="IPR053175">
    <property type="entry name" value="DHMBA_Reg_Transcription_Factor"/>
</dbReference>
<dbReference type="GO" id="GO:0008270">
    <property type="term" value="F:zinc ion binding"/>
    <property type="evidence" value="ECO:0007669"/>
    <property type="project" value="InterPro"/>
</dbReference>
<evidence type="ECO:0000256" key="1">
    <source>
        <dbReference type="ARBA" id="ARBA00023242"/>
    </source>
</evidence>
<name>A0A6A6TQ01_9PLEO</name>
<keyword evidence="1" id="KW-0539">Nucleus</keyword>
<reference evidence="3" key="1">
    <citation type="journal article" date="2020" name="Stud. Mycol.">
        <title>101 Dothideomycetes genomes: a test case for predicting lifestyles and emergence of pathogens.</title>
        <authorList>
            <person name="Haridas S."/>
            <person name="Albert R."/>
            <person name="Binder M."/>
            <person name="Bloem J."/>
            <person name="Labutti K."/>
            <person name="Salamov A."/>
            <person name="Andreopoulos B."/>
            <person name="Baker S."/>
            <person name="Barry K."/>
            <person name="Bills G."/>
            <person name="Bluhm B."/>
            <person name="Cannon C."/>
            <person name="Castanera R."/>
            <person name="Culley D."/>
            <person name="Daum C."/>
            <person name="Ezra D."/>
            <person name="Gonzalez J."/>
            <person name="Henrissat B."/>
            <person name="Kuo A."/>
            <person name="Liang C."/>
            <person name="Lipzen A."/>
            <person name="Lutzoni F."/>
            <person name="Magnuson J."/>
            <person name="Mondo S."/>
            <person name="Nolan M."/>
            <person name="Ohm R."/>
            <person name="Pangilinan J."/>
            <person name="Park H.-J."/>
            <person name="Ramirez L."/>
            <person name="Alfaro M."/>
            <person name="Sun H."/>
            <person name="Tritt A."/>
            <person name="Yoshinaga Y."/>
            <person name="Zwiers L.-H."/>
            <person name="Turgeon B."/>
            <person name="Goodwin S."/>
            <person name="Spatafora J."/>
            <person name="Crous P."/>
            <person name="Grigoriev I."/>
        </authorList>
    </citation>
    <scope>NUCLEOTIDE SEQUENCE</scope>
    <source>
        <strain evidence="3">CBS 122681</strain>
    </source>
</reference>
<dbReference type="InterPro" id="IPR001138">
    <property type="entry name" value="Zn2Cys6_DnaBD"/>
</dbReference>
<dbReference type="Pfam" id="PF00172">
    <property type="entry name" value="Zn_clus"/>
    <property type="match status" value="1"/>
</dbReference>
<dbReference type="OrthoDB" id="2991872at2759"/>
<protein>
    <recommendedName>
        <fullName evidence="2">Zn(2)-C6 fungal-type domain-containing protein</fullName>
    </recommendedName>
</protein>
<evidence type="ECO:0000313" key="4">
    <source>
        <dbReference type="Proteomes" id="UP000799324"/>
    </source>
</evidence>
<keyword evidence="4" id="KW-1185">Reference proteome</keyword>
<dbReference type="EMBL" id="MU004291">
    <property type="protein sequence ID" value="KAF2661870.1"/>
    <property type="molecule type" value="Genomic_DNA"/>
</dbReference>
<feature type="domain" description="Zn(2)-C6 fungal-type" evidence="2">
    <location>
        <begin position="6"/>
        <end position="36"/>
    </location>
</feature>
<gene>
    <name evidence="3" type="ORF">K491DRAFT_332870</name>
</gene>
<evidence type="ECO:0000259" key="2">
    <source>
        <dbReference type="PROSITE" id="PS50048"/>
    </source>
</evidence>
<dbReference type="PANTHER" id="PTHR38791">
    <property type="entry name" value="ZN(II)2CYS6 TRANSCRIPTION FACTOR (EUROFUNG)-RELATED-RELATED"/>
    <property type="match status" value="1"/>
</dbReference>
<dbReference type="PANTHER" id="PTHR38791:SF1">
    <property type="entry name" value="TRANSCRIPTION FACTOR, PUTATIVE-RELATED"/>
    <property type="match status" value="1"/>
</dbReference>
<dbReference type="CDD" id="cd00067">
    <property type="entry name" value="GAL4"/>
    <property type="match status" value="1"/>
</dbReference>
<dbReference type="AlphaFoldDB" id="A0A6A6TQ01"/>
<accession>A0A6A6TQ01</accession>
<dbReference type="InterPro" id="IPR036864">
    <property type="entry name" value="Zn2-C6_fun-type_DNA-bd_sf"/>
</dbReference>
<dbReference type="GO" id="GO:0000981">
    <property type="term" value="F:DNA-binding transcription factor activity, RNA polymerase II-specific"/>
    <property type="evidence" value="ECO:0007669"/>
    <property type="project" value="InterPro"/>
</dbReference>
<proteinExistence type="predicted"/>
<dbReference type="PROSITE" id="PS00463">
    <property type="entry name" value="ZN2_CY6_FUNGAL_1"/>
    <property type="match status" value="1"/>
</dbReference>